<name>A0A0F9WAM7_9ZZZZ</name>
<organism evidence="2">
    <name type="scientific">marine sediment metagenome</name>
    <dbReference type="NCBI Taxonomy" id="412755"/>
    <lineage>
        <taxon>unclassified sequences</taxon>
        <taxon>metagenomes</taxon>
        <taxon>ecological metagenomes</taxon>
    </lineage>
</organism>
<evidence type="ECO:0000313" key="2">
    <source>
        <dbReference type="EMBL" id="KKN75203.1"/>
    </source>
</evidence>
<evidence type="ECO:0000256" key="1">
    <source>
        <dbReference type="SAM" id="MobiDB-lite"/>
    </source>
</evidence>
<gene>
    <name evidence="2" type="ORF">LCGC14_0383620</name>
</gene>
<proteinExistence type="predicted"/>
<protein>
    <submittedName>
        <fullName evidence="2">Uncharacterized protein</fullName>
    </submittedName>
</protein>
<reference evidence="2" key="1">
    <citation type="journal article" date="2015" name="Nature">
        <title>Complex archaea that bridge the gap between prokaryotes and eukaryotes.</title>
        <authorList>
            <person name="Spang A."/>
            <person name="Saw J.H."/>
            <person name="Jorgensen S.L."/>
            <person name="Zaremba-Niedzwiedzka K."/>
            <person name="Martijn J."/>
            <person name="Lind A.E."/>
            <person name="van Eijk R."/>
            <person name="Schleper C."/>
            <person name="Guy L."/>
            <person name="Ettema T.J."/>
        </authorList>
    </citation>
    <scope>NUCLEOTIDE SEQUENCE</scope>
</reference>
<sequence>MTNQKLTEFHGEKQGRPASTITQDADSRTVSVPPGYIRNIVERILEDVMEEKLAEMIIELRELITEMRLARLHLASLSNANIDKEDMEQ</sequence>
<feature type="region of interest" description="Disordered" evidence="1">
    <location>
        <begin position="1"/>
        <end position="28"/>
    </location>
</feature>
<dbReference type="EMBL" id="LAZR01000314">
    <property type="protein sequence ID" value="KKN75203.1"/>
    <property type="molecule type" value="Genomic_DNA"/>
</dbReference>
<accession>A0A0F9WAM7</accession>
<feature type="compositionally biased region" description="Polar residues" evidence="1">
    <location>
        <begin position="17"/>
        <end position="28"/>
    </location>
</feature>
<comment type="caution">
    <text evidence="2">The sequence shown here is derived from an EMBL/GenBank/DDBJ whole genome shotgun (WGS) entry which is preliminary data.</text>
</comment>
<dbReference type="AlphaFoldDB" id="A0A0F9WAM7"/>